<accession>A0ABT3GEF5</accession>
<keyword evidence="1" id="KW-0812">Transmembrane</keyword>
<evidence type="ECO:0000259" key="2">
    <source>
        <dbReference type="Pfam" id="PF00487"/>
    </source>
</evidence>
<comment type="caution">
    <text evidence="3">The sequence shown here is derived from an EMBL/GenBank/DDBJ whole genome shotgun (WGS) entry which is preliminary data.</text>
</comment>
<organism evidence="3 4">
    <name type="scientific">Luteolibacter arcticus</name>
    <dbReference type="NCBI Taxonomy" id="1581411"/>
    <lineage>
        <taxon>Bacteria</taxon>
        <taxon>Pseudomonadati</taxon>
        <taxon>Verrucomicrobiota</taxon>
        <taxon>Verrucomicrobiia</taxon>
        <taxon>Verrucomicrobiales</taxon>
        <taxon>Verrucomicrobiaceae</taxon>
        <taxon>Luteolibacter</taxon>
    </lineage>
</organism>
<evidence type="ECO:0000256" key="1">
    <source>
        <dbReference type="SAM" id="Phobius"/>
    </source>
</evidence>
<feature type="domain" description="Fatty acid desaturase" evidence="2">
    <location>
        <begin position="43"/>
        <end position="254"/>
    </location>
</feature>
<dbReference type="InterPro" id="IPR005804">
    <property type="entry name" value="FA_desaturase_dom"/>
</dbReference>
<proteinExistence type="predicted"/>
<feature type="transmembrane region" description="Helical" evidence="1">
    <location>
        <begin position="157"/>
        <end position="186"/>
    </location>
</feature>
<reference evidence="3 4" key="1">
    <citation type="submission" date="2022-10" db="EMBL/GenBank/DDBJ databases">
        <title>Luteolibacter arcticus strain CCTCC AB 2014275, whole genome shotgun sequencing project.</title>
        <authorList>
            <person name="Zhao G."/>
            <person name="Shen L."/>
        </authorList>
    </citation>
    <scope>NUCLEOTIDE SEQUENCE [LARGE SCALE GENOMIC DNA]</scope>
    <source>
        <strain evidence="3 4">CCTCC AB 2014275</strain>
    </source>
</reference>
<dbReference type="Proteomes" id="UP001320876">
    <property type="component" value="Unassembled WGS sequence"/>
</dbReference>
<keyword evidence="4" id="KW-1185">Reference proteome</keyword>
<keyword evidence="1" id="KW-1133">Transmembrane helix</keyword>
<name>A0ABT3GEF5_9BACT</name>
<gene>
    <name evidence="3" type="ORF">OKA05_05525</name>
</gene>
<feature type="transmembrane region" description="Helical" evidence="1">
    <location>
        <begin position="43"/>
        <end position="62"/>
    </location>
</feature>
<protein>
    <submittedName>
        <fullName evidence="3">Fatty acid desaturase</fullName>
    </submittedName>
</protein>
<dbReference type="RefSeq" id="WP_264486112.1">
    <property type="nucleotide sequence ID" value="NZ_JAPDDT010000002.1"/>
</dbReference>
<evidence type="ECO:0000313" key="4">
    <source>
        <dbReference type="Proteomes" id="UP001320876"/>
    </source>
</evidence>
<keyword evidence="1" id="KW-0472">Membrane</keyword>
<evidence type="ECO:0000313" key="3">
    <source>
        <dbReference type="EMBL" id="MCW1922002.1"/>
    </source>
</evidence>
<dbReference type="EMBL" id="JAPDDT010000002">
    <property type="protein sequence ID" value="MCW1922002.1"/>
    <property type="molecule type" value="Genomic_DNA"/>
</dbReference>
<sequence length="261" mass="29964">MKKPSLKSLGLDLLETTVGERVRIPALPFATCAGFFAAGEHGWWLVAMGCAVLQSFFTYASVSHDLVHRTLRLPALLNELLLFLIEALSFRSGHAFRETHLHHHRRFPHDDDLEGAAAGMSWWRALLDGVIAQPRLWAWALLRTTGKKRRWIVIEGLAIIAWAAWCLGSQVGMIYLAVTVVGSWVYPFMTSFMPHDATAHEPLRQTRLFRGKVVSWLSLEHLYHLEHHLYPQVPHQRWPELAKRLDPFFEEQGLKPVVLWR</sequence>
<dbReference type="Pfam" id="PF00487">
    <property type="entry name" value="FA_desaturase"/>
    <property type="match status" value="1"/>
</dbReference>